<feature type="region of interest" description="Disordered" evidence="6">
    <location>
        <begin position="259"/>
        <end position="286"/>
    </location>
</feature>
<dbReference type="Proteomes" id="UP001178281">
    <property type="component" value="Unassembled WGS sequence"/>
</dbReference>
<dbReference type="RefSeq" id="WP_305111541.1">
    <property type="nucleotide sequence ID" value="NZ_JAUTIX010000004.1"/>
</dbReference>
<dbReference type="InterPro" id="IPR050090">
    <property type="entry name" value="Tyrosine_recombinase_XerCD"/>
</dbReference>
<feature type="region of interest" description="Disordered" evidence="6">
    <location>
        <begin position="332"/>
        <end position="388"/>
    </location>
</feature>
<dbReference type="PROSITE" id="PS51900">
    <property type="entry name" value="CB"/>
    <property type="match status" value="1"/>
</dbReference>
<reference evidence="9" key="1">
    <citation type="submission" date="2023-08" db="EMBL/GenBank/DDBJ databases">
        <title>The draft genome of Tsukamurella strandjordii strain 050030.</title>
        <authorList>
            <person name="Zhao F."/>
            <person name="Feng Y."/>
            <person name="Zong Z."/>
        </authorList>
    </citation>
    <scope>NUCLEOTIDE SEQUENCE</scope>
    <source>
        <strain evidence="9">050030</strain>
    </source>
</reference>
<dbReference type="Gene3D" id="1.10.443.10">
    <property type="entry name" value="Intergrase catalytic core"/>
    <property type="match status" value="1"/>
</dbReference>
<evidence type="ECO:0000259" key="7">
    <source>
        <dbReference type="PROSITE" id="PS51898"/>
    </source>
</evidence>
<dbReference type="PANTHER" id="PTHR30349">
    <property type="entry name" value="PHAGE INTEGRASE-RELATED"/>
    <property type="match status" value="1"/>
</dbReference>
<dbReference type="InterPro" id="IPR010998">
    <property type="entry name" value="Integrase_recombinase_N"/>
</dbReference>
<evidence type="ECO:0000256" key="5">
    <source>
        <dbReference type="PROSITE-ProRule" id="PRU01248"/>
    </source>
</evidence>
<feature type="region of interest" description="Disordered" evidence="6">
    <location>
        <begin position="159"/>
        <end position="189"/>
    </location>
</feature>
<dbReference type="Pfam" id="PF00589">
    <property type="entry name" value="Phage_integrase"/>
    <property type="match status" value="1"/>
</dbReference>
<evidence type="ECO:0000256" key="3">
    <source>
        <dbReference type="ARBA" id="ARBA00023125"/>
    </source>
</evidence>
<dbReference type="EMBL" id="JAUTIX010000004">
    <property type="protein sequence ID" value="MDP0398749.1"/>
    <property type="molecule type" value="Genomic_DNA"/>
</dbReference>
<gene>
    <name evidence="9" type="ORF">Q7X28_12505</name>
</gene>
<dbReference type="GO" id="GO:0015074">
    <property type="term" value="P:DNA integration"/>
    <property type="evidence" value="ECO:0007669"/>
    <property type="project" value="UniProtKB-KW"/>
</dbReference>
<evidence type="ECO:0000259" key="8">
    <source>
        <dbReference type="PROSITE" id="PS51900"/>
    </source>
</evidence>
<comment type="similarity">
    <text evidence="1">Belongs to the 'phage' integrase family.</text>
</comment>
<dbReference type="InterPro" id="IPR002104">
    <property type="entry name" value="Integrase_catalytic"/>
</dbReference>
<evidence type="ECO:0000256" key="6">
    <source>
        <dbReference type="SAM" id="MobiDB-lite"/>
    </source>
</evidence>
<dbReference type="GO" id="GO:0003677">
    <property type="term" value="F:DNA binding"/>
    <property type="evidence" value="ECO:0007669"/>
    <property type="project" value="UniProtKB-UniRule"/>
</dbReference>
<organism evidence="9 10">
    <name type="scientific">Tsukamurella strandjordii</name>
    <dbReference type="NCBI Taxonomy" id="147577"/>
    <lineage>
        <taxon>Bacteria</taxon>
        <taxon>Bacillati</taxon>
        <taxon>Actinomycetota</taxon>
        <taxon>Actinomycetes</taxon>
        <taxon>Mycobacteriales</taxon>
        <taxon>Tsukamurellaceae</taxon>
        <taxon>Tsukamurella</taxon>
    </lineage>
</organism>
<dbReference type="AlphaFoldDB" id="A0AA90NQC6"/>
<keyword evidence="10" id="KW-1185">Reference proteome</keyword>
<evidence type="ECO:0000256" key="4">
    <source>
        <dbReference type="ARBA" id="ARBA00023172"/>
    </source>
</evidence>
<proteinExistence type="inferred from homology"/>
<keyword evidence="2" id="KW-0229">DNA integration</keyword>
<dbReference type="InterPro" id="IPR013762">
    <property type="entry name" value="Integrase-like_cat_sf"/>
</dbReference>
<evidence type="ECO:0000313" key="9">
    <source>
        <dbReference type="EMBL" id="MDP0398749.1"/>
    </source>
</evidence>
<dbReference type="Gene3D" id="1.10.150.130">
    <property type="match status" value="1"/>
</dbReference>
<dbReference type="GO" id="GO:0006310">
    <property type="term" value="P:DNA recombination"/>
    <property type="evidence" value="ECO:0007669"/>
    <property type="project" value="UniProtKB-KW"/>
</dbReference>
<dbReference type="PROSITE" id="PS51898">
    <property type="entry name" value="TYR_RECOMBINASE"/>
    <property type="match status" value="1"/>
</dbReference>
<protein>
    <submittedName>
        <fullName evidence="9">Tyrosine-type recombinase/integrase</fullName>
    </submittedName>
</protein>
<dbReference type="InterPro" id="IPR011010">
    <property type="entry name" value="DNA_brk_join_enz"/>
</dbReference>
<evidence type="ECO:0000256" key="1">
    <source>
        <dbReference type="ARBA" id="ARBA00008857"/>
    </source>
</evidence>
<accession>A0AA90NQC6</accession>
<dbReference type="SUPFAM" id="SSF56349">
    <property type="entry name" value="DNA breaking-rejoining enzymes"/>
    <property type="match status" value="2"/>
</dbReference>
<dbReference type="InterPro" id="IPR004107">
    <property type="entry name" value="Integrase_SAM-like_N"/>
</dbReference>
<comment type="caution">
    <text evidence="9">The sequence shown here is derived from an EMBL/GenBank/DDBJ whole genome shotgun (WGS) entry which is preliminary data.</text>
</comment>
<name>A0AA90NQC6_9ACTN</name>
<evidence type="ECO:0000256" key="2">
    <source>
        <dbReference type="ARBA" id="ARBA00022908"/>
    </source>
</evidence>
<feature type="domain" description="Core-binding (CB)" evidence="8">
    <location>
        <begin position="64"/>
        <end position="147"/>
    </location>
</feature>
<feature type="domain" description="Tyr recombinase" evidence="7">
    <location>
        <begin position="194"/>
        <end position="497"/>
    </location>
</feature>
<evidence type="ECO:0000313" key="10">
    <source>
        <dbReference type="Proteomes" id="UP001178281"/>
    </source>
</evidence>
<dbReference type="Pfam" id="PF14659">
    <property type="entry name" value="Phage_int_SAM_3"/>
    <property type="match status" value="1"/>
</dbReference>
<keyword evidence="4" id="KW-0233">DNA recombination</keyword>
<sequence length="517" mass="56370">MASVCKFTSKIDGKPYYKVKWRTPDGKHRTKGGFARRKDAEAYAETVEFSARRGLTFDPRSGDMLFRAAGQAWLESRTDLKAATRANYTGQLRADGEIDRRFGGYPLNKITREDLQAWVNEQVAAGSSSSSVRNKFFIVRMVLSQAVVDRRLEFSPADHVKLPAPRRKGKQASTTSDQTAPMVGSAPSVHGSTEDAAFLTAEQVEYLTDATPWPYNVLVHMAAWTGLRSGELAGLQIGDIDLGRNPSVSVERTALVVPGTPANGDAPATGPRAVYDAPKTRRSRRRVPLTAATVAILREYMTTGNRLDGGDPRFSAAATRLPARIDAPTTAYGAPSYVHPRTTPRIHPRAGDPTAPLFPNMRLVAGRPTGKRAPRHETGPRAGQPMTPEEQAALRTVEEAQARLELDWNAVLLHKTYYKAVFQPALLRASYALVADGLRPIPDHATAHSLRHTYASFCVSAGLHPKQISSYCGHASVNTTMGIYAHLFEDDHADAMAALGNVGAPRRDNVTPLRGWA</sequence>
<dbReference type="PANTHER" id="PTHR30349:SF64">
    <property type="entry name" value="PROPHAGE INTEGRASE INTD-RELATED"/>
    <property type="match status" value="1"/>
</dbReference>
<dbReference type="InterPro" id="IPR044068">
    <property type="entry name" value="CB"/>
</dbReference>
<keyword evidence="3 5" id="KW-0238">DNA-binding</keyword>